<evidence type="ECO:0000313" key="3">
    <source>
        <dbReference type="Proteomes" id="UP001322785"/>
    </source>
</evidence>
<gene>
    <name evidence="2" type="ORF">U5G49_001738</name>
</gene>
<keyword evidence="1" id="KW-0812">Transmembrane</keyword>
<keyword evidence="1" id="KW-0472">Membrane</keyword>
<proteinExistence type="predicted"/>
<dbReference type="Proteomes" id="UP001322785">
    <property type="component" value="Chromosome"/>
</dbReference>
<evidence type="ECO:0000313" key="2">
    <source>
        <dbReference type="EMBL" id="WQN36649.1"/>
    </source>
</evidence>
<organism evidence="2 3">
    <name type="scientific">Rhizobium indigoferae</name>
    <dbReference type="NCBI Taxonomy" id="158891"/>
    <lineage>
        <taxon>Bacteria</taxon>
        <taxon>Pseudomonadati</taxon>
        <taxon>Pseudomonadota</taxon>
        <taxon>Alphaproteobacteria</taxon>
        <taxon>Hyphomicrobiales</taxon>
        <taxon>Rhizobiaceae</taxon>
        <taxon>Rhizobium/Agrobacterium group</taxon>
        <taxon>Rhizobium</taxon>
    </lineage>
</organism>
<feature type="transmembrane region" description="Helical" evidence="1">
    <location>
        <begin position="12"/>
        <end position="31"/>
    </location>
</feature>
<keyword evidence="1" id="KW-1133">Transmembrane helix</keyword>
<evidence type="ECO:0000256" key="1">
    <source>
        <dbReference type="SAM" id="Phobius"/>
    </source>
</evidence>
<protein>
    <submittedName>
        <fullName evidence="2">Uncharacterized protein</fullName>
    </submittedName>
</protein>
<dbReference type="EMBL" id="CP140635">
    <property type="protein sequence ID" value="WQN36649.1"/>
    <property type="molecule type" value="Genomic_DNA"/>
</dbReference>
<dbReference type="RefSeq" id="WP_193444969.1">
    <property type="nucleotide sequence ID" value="NZ_BSOQ01000045.1"/>
</dbReference>
<keyword evidence="3" id="KW-1185">Reference proteome</keyword>
<accession>A0ABZ0ZDY2</accession>
<sequence length="88" mass="9965">MEQVGSEIGTYLISQGPIGVLALIMTGLYVYERKGRSKDREDFDNELKEAQLANIETLKIILPLVQKLTTTMDTVLPLLMRNLDRRQG</sequence>
<name>A0ABZ0ZDY2_9HYPH</name>
<reference evidence="2 3" key="1">
    <citation type="submission" date="2023-12" db="EMBL/GenBank/DDBJ databases">
        <authorList>
            <person name="Menendez E."/>
            <person name="Kaur S."/>
            <person name="Flores-Felix J.D."/>
            <person name="diCenzo G.C."/>
            <person name="Peix A."/>
            <person name="Velazquez E."/>
        </authorList>
    </citation>
    <scope>NUCLEOTIDE SEQUENCE [LARGE SCALE GENOMIC DNA]</scope>
    <source>
        <strain evidence="2 3">CIP 108029</strain>
    </source>
</reference>